<feature type="compositionally biased region" description="Polar residues" evidence="2">
    <location>
        <begin position="384"/>
        <end position="394"/>
    </location>
</feature>
<organism evidence="3 4">
    <name type="scientific">Basidiobolus ranarum</name>
    <dbReference type="NCBI Taxonomy" id="34480"/>
    <lineage>
        <taxon>Eukaryota</taxon>
        <taxon>Fungi</taxon>
        <taxon>Fungi incertae sedis</taxon>
        <taxon>Zoopagomycota</taxon>
        <taxon>Entomophthoromycotina</taxon>
        <taxon>Basidiobolomycetes</taxon>
        <taxon>Basidiobolales</taxon>
        <taxon>Basidiobolaceae</taxon>
        <taxon>Basidiobolus</taxon>
    </lineage>
</organism>
<proteinExistence type="predicted"/>
<feature type="compositionally biased region" description="Basic and acidic residues" evidence="2">
    <location>
        <begin position="370"/>
        <end position="382"/>
    </location>
</feature>
<protein>
    <submittedName>
        <fullName evidence="3">Uncharacterized protein</fullName>
    </submittedName>
</protein>
<feature type="compositionally biased region" description="Polar residues" evidence="2">
    <location>
        <begin position="518"/>
        <end position="541"/>
    </location>
</feature>
<feature type="region of interest" description="Disordered" evidence="2">
    <location>
        <begin position="291"/>
        <end position="431"/>
    </location>
</feature>
<gene>
    <name evidence="3" type="ORF">K7432_000257</name>
</gene>
<name>A0ABR2X4Z2_9FUNG</name>
<feature type="compositionally biased region" description="Polar residues" evidence="2">
    <location>
        <begin position="414"/>
        <end position="431"/>
    </location>
</feature>
<evidence type="ECO:0000313" key="3">
    <source>
        <dbReference type="EMBL" id="KAK9768825.1"/>
    </source>
</evidence>
<evidence type="ECO:0000256" key="1">
    <source>
        <dbReference type="SAM" id="Coils"/>
    </source>
</evidence>
<feature type="compositionally biased region" description="Basic and acidic residues" evidence="2">
    <location>
        <begin position="396"/>
        <end position="413"/>
    </location>
</feature>
<feature type="region of interest" description="Disordered" evidence="2">
    <location>
        <begin position="443"/>
        <end position="560"/>
    </location>
</feature>
<feature type="compositionally biased region" description="Polar residues" evidence="2">
    <location>
        <begin position="445"/>
        <end position="467"/>
    </location>
</feature>
<feature type="compositionally biased region" description="Low complexity" evidence="2">
    <location>
        <begin position="474"/>
        <end position="485"/>
    </location>
</feature>
<evidence type="ECO:0000313" key="4">
    <source>
        <dbReference type="Proteomes" id="UP001479436"/>
    </source>
</evidence>
<dbReference type="EMBL" id="JASJQH010000004">
    <property type="protein sequence ID" value="KAK9768825.1"/>
    <property type="molecule type" value="Genomic_DNA"/>
</dbReference>
<sequence length="642" mass="72380">MHQAISRYHVDARDSAAEQQLRRGLDLVQEAFDNKVLHMTDEVNHWKQTCNAQRQQITLLQNESEELKLKLDEMTKSSTSVIAERRALMVSRNALLEKYNTLRKWALQLESFKKTIFQMFQEGPQAPMSISDLEKTYFSEFEGGLSSHLSEDIAPATVVEAQREEPEPEPDSMFLAEYMVPQEEYEPQYENEGAYHESAPQLSSFLGHDSDIAEYEPSSQIHQSENEEPVDYHSLHHSNHDLIHVSSSQPEHSSFMPDLSAQPENPYRASALEGAYVSNSTPRHIEENIARSPKENADSFLGNFSLHSDSNSRVEPSKLNSSTGHNPIIYDQDDSSSESGIAITADMRDQTSDIDEPENYGVGNGMLDLRNSREIPTMEHSRQSNHSHYSSEQEPVNDRADSSQHNDDMDKSIENSYQRSTPSQPRRSNFSDQVKLENSYEDGLNHSTLNRSHQSNASLHQSKSPTHVSKLDLSTSSRHSQQRSSPKTPNMNISRSSSSSQASPKAQSPKLDPKSNHLTDFANTSNVSRASHSSQRSNGHQVTPVRAPTKAGSPDSAKYSDVSVASILSTSSGRKMSRKELYGEIKRTLDQQEFSEFAKTIDDFHGQRISLPQAEQRMQELIHDQSLLRPILKMLRKKKVDA</sequence>
<keyword evidence="1" id="KW-0175">Coiled coil</keyword>
<reference evidence="3 4" key="1">
    <citation type="submission" date="2023-04" db="EMBL/GenBank/DDBJ databases">
        <title>Genome of Basidiobolus ranarum AG-B5.</title>
        <authorList>
            <person name="Stajich J.E."/>
            <person name="Carter-House D."/>
            <person name="Gryganskyi A."/>
        </authorList>
    </citation>
    <scope>NUCLEOTIDE SEQUENCE [LARGE SCALE GENOMIC DNA]</scope>
    <source>
        <strain evidence="3 4">AG-B5</strain>
    </source>
</reference>
<feature type="compositionally biased region" description="Low complexity" evidence="2">
    <location>
        <begin position="496"/>
        <end position="510"/>
    </location>
</feature>
<feature type="coiled-coil region" evidence="1">
    <location>
        <begin position="50"/>
        <end position="77"/>
    </location>
</feature>
<keyword evidence="4" id="KW-1185">Reference proteome</keyword>
<accession>A0ABR2X4Z2</accession>
<dbReference type="Proteomes" id="UP001479436">
    <property type="component" value="Unassembled WGS sequence"/>
</dbReference>
<comment type="caution">
    <text evidence="3">The sequence shown here is derived from an EMBL/GenBank/DDBJ whole genome shotgun (WGS) entry which is preliminary data.</text>
</comment>
<evidence type="ECO:0000256" key="2">
    <source>
        <dbReference type="SAM" id="MobiDB-lite"/>
    </source>
</evidence>
<feature type="compositionally biased region" description="Polar residues" evidence="2">
    <location>
        <begin position="486"/>
        <end position="495"/>
    </location>
</feature>